<evidence type="ECO:0000313" key="2">
    <source>
        <dbReference type="Proteomes" id="UP000821845"/>
    </source>
</evidence>
<comment type="caution">
    <text evidence="1">The sequence shown here is derived from an EMBL/GenBank/DDBJ whole genome shotgun (WGS) entry which is preliminary data.</text>
</comment>
<proteinExistence type="predicted"/>
<evidence type="ECO:0000313" key="1">
    <source>
        <dbReference type="EMBL" id="KAH6937701.1"/>
    </source>
</evidence>
<keyword evidence="2" id="KW-1185">Reference proteome</keyword>
<accession>A0ACB7SUS0</accession>
<name>A0ACB7SUS0_HYAAI</name>
<organism evidence="1 2">
    <name type="scientific">Hyalomma asiaticum</name>
    <name type="common">Tick</name>
    <dbReference type="NCBI Taxonomy" id="266040"/>
    <lineage>
        <taxon>Eukaryota</taxon>
        <taxon>Metazoa</taxon>
        <taxon>Ecdysozoa</taxon>
        <taxon>Arthropoda</taxon>
        <taxon>Chelicerata</taxon>
        <taxon>Arachnida</taxon>
        <taxon>Acari</taxon>
        <taxon>Parasitiformes</taxon>
        <taxon>Ixodida</taxon>
        <taxon>Ixodoidea</taxon>
        <taxon>Ixodidae</taxon>
        <taxon>Hyalomminae</taxon>
        <taxon>Hyalomma</taxon>
    </lineage>
</organism>
<dbReference type="Proteomes" id="UP000821845">
    <property type="component" value="Chromosome 2"/>
</dbReference>
<dbReference type="EMBL" id="CM023482">
    <property type="protein sequence ID" value="KAH6937701.1"/>
    <property type="molecule type" value="Genomic_DNA"/>
</dbReference>
<protein>
    <submittedName>
        <fullName evidence="1">Uncharacterized protein</fullName>
    </submittedName>
</protein>
<sequence>MKAPAAQNRKISTAQVPQRWDPFAKGPLGGGQAAGPSRYGQGTRARGVGPAGNVQRAVQAGSPKNGWKGAAIAVNDDTTTTVPTAPGAKRGANSDNRPIQQTPRDKRRGWGLFVLPLAGVTVLVLVATAYYLAHGHASGPQGQPELLEVSRTSPASWNSATSTLDEGSVLANASTPREEADDEAPPPSTASPPAVLKKKPKKRRRTTMRPLAETSSTARSEGSDDEEDDPSQQSTDGVRVT</sequence>
<gene>
    <name evidence="1" type="ORF">HPB50_003674</name>
</gene>
<reference evidence="1" key="1">
    <citation type="submission" date="2020-05" db="EMBL/GenBank/DDBJ databases">
        <title>Large-scale comparative analyses of tick genomes elucidate their genetic diversity and vector capacities.</title>
        <authorList>
            <person name="Jia N."/>
            <person name="Wang J."/>
            <person name="Shi W."/>
            <person name="Du L."/>
            <person name="Sun Y."/>
            <person name="Zhan W."/>
            <person name="Jiang J."/>
            <person name="Wang Q."/>
            <person name="Zhang B."/>
            <person name="Ji P."/>
            <person name="Sakyi L.B."/>
            <person name="Cui X."/>
            <person name="Yuan T."/>
            <person name="Jiang B."/>
            <person name="Yang W."/>
            <person name="Lam T.T.-Y."/>
            <person name="Chang Q."/>
            <person name="Ding S."/>
            <person name="Wang X."/>
            <person name="Zhu J."/>
            <person name="Ruan X."/>
            <person name="Zhao L."/>
            <person name="Wei J."/>
            <person name="Que T."/>
            <person name="Du C."/>
            <person name="Cheng J."/>
            <person name="Dai P."/>
            <person name="Han X."/>
            <person name="Huang E."/>
            <person name="Gao Y."/>
            <person name="Liu J."/>
            <person name="Shao H."/>
            <person name="Ye R."/>
            <person name="Li L."/>
            <person name="Wei W."/>
            <person name="Wang X."/>
            <person name="Wang C."/>
            <person name="Yang T."/>
            <person name="Huo Q."/>
            <person name="Li W."/>
            <person name="Guo W."/>
            <person name="Chen H."/>
            <person name="Zhou L."/>
            <person name="Ni X."/>
            <person name="Tian J."/>
            <person name="Zhou Y."/>
            <person name="Sheng Y."/>
            <person name="Liu T."/>
            <person name="Pan Y."/>
            <person name="Xia L."/>
            <person name="Li J."/>
            <person name="Zhao F."/>
            <person name="Cao W."/>
        </authorList>
    </citation>
    <scope>NUCLEOTIDE SEQUENCE</scope>
    <source>
        <strain evidence="1">Hyas-2018</strain>
    </source>
</reference>